<evidence type="ECO:0000313" key="1">
    <source>
        <dbReference type="EMBL" id="KAF9472586.1"/>
    </source>
</evidence>
<organism evidence="1 2">
    <name type="scientific">Pholiota conissans</name>
    <dbReference type="NCBI Taxonomy" id="109636"/>
    <lineage>
        <taxon>Eukaryota</taxon>
        <taxon>Fungi</taxon>
        <taxon>Dikarya</taxon>
        <taxon>Basidiomycota</taxon>
        <taxon>Agaricomycotina</taxon>
        <taxon>Agaricomycetes</taxon>
        <taxon>Agaricomycetidae</taxon>
        <taxon>Agaricales</taxon>
        <taxon>Agaricineae</taxon>
        <taxon>Strophariaceae</taxon>
        <taxon>Pholiota</taxon>
    </lineage>
</organism>
<sequence length="68" mass="7683">LTPKDLINVSRTNKLFHDTLYSRSARMVWKEALRGQGAPECPRDLIEPRLAILLFGTTCEVCPSQLVI</sequence>
<dbReference type="AlphaFoldDB" id="A0A9P5YPD4"/>
<feature type="non-terminal residue" evidence="1">
    <location>
        <position position="1"/>
    </location>
</feature>
<gene>
    <name evidence="1" type="ORF">BDN70DRAFT_818449</name>
</gene>
<protein>
    <recommendedName>
        <fullName evidence="3">F-box domain-containing protein</fullName>
    </recommendedName>
</protein>
<dbReference type="OrthoDB" id="2322499at2759"/>
<keyword evidence="2" id="KW-1185">Reference proteome</keyword>
<evidence type="ECO:0008006" key="3">
    <source>
        <dbReference type="Google" id="ProtNLM"/>
    </source>
</evidence>
<dbReference type="Proteomes" id="UP000807469">
    <property type="component" value="Unassembled WGS sequence"/>
</dbReference>
<name>A0A9P5YPD4_9AGAR</name>
<accession>A0A9P5YPD4</accession>
<comment type="caution">
    <text evidence="1">The sequence shown here is derived from an EMBL/GenBank/DDBJ whole genome shotgun (WGS) entry which is preliminary data.</text>
</comment>
<dbReference type="EMBL" id="MU155519">
    <property type="protein sequence ID" value="KAF9472586.1"/>
    <property type="molecule type" value="Genomic_DNA"/>
</dbReference>
<proteinExistence type="predicted"/>
<reference evidence="1" key="1">
    <citation type="submission" date="2020-11" db="EMBL/GenBank/DDBJ databases">
        <authorList>
            <consortium name="DOE Joint Genome Institute"/>
            <person name="Ahrendt S."/>
            <person name="Riley R."/>
            <person name="Andreopoulos W."/>
            <person name="Labutti K."/>
            <person name="Pangilinan J."/>
            <person name="Ruiz-Duenas F.J."/>
            <person name="Barrasa J.M."/>
            <person name="Sanchez-Garcia M."/>
            <person name="Camarero S."/>
            <person name="Miyauchi S."/>
            <person name="Serrano A."/>
            <person name="Linde D."/>
            <person name="Babiker R."/>
            <person name="Drula E."/>
            <person name="Ayuso-Fernandez I."/>
            <person name="Pacheco R."/>
            <person name="Padilla G."/>
            <person name="Ferreira P."/>
            <person name="Barriuso J."/>
            <person name="Kellner H."/>
            <person name="Castanera R."/>
            <person name="Alfaro M."/>
            <person name="Ramirez L."/>
            <person name="Pisabarro A.G."/>
            <person name="Kuo A."/>
            <person name="Tritt A."/>
            <person name="Lipzen A."/>
            <person name="He G."/>
            <person name="Yan M."/>
            <person name="Ng V."/>
            <person name="Cullen D."/>
            <person name="Martin F."/>
            <person name="Rosso M.-N."/>
            <person name="Henrissat B."/>
            <person name="Hibbett D."/>
            <person name="Martinez A.T."/>
            <person name="Grigoriev I.V."/>
        </authorList>
    </citation>
    <scope>NUCLEOTIDE SEQUENCE</scope>
    <source>
        <strain evidence="1">CIRM-BRFM 674</strain>
    </source>
</reference>
<evidence type="ECO:0000313" key="2">
    <source>
        <dbReference type="Proteomes" id="UP000807469"/>
    </source>
</evidence>